<protein>
    <recommendedName>
        <fullName evidence="3">DNA-binding protein</fullName>
    </recommendedName>
</protein>
<reference evidence="1 2" key="1">
    <citation type="submission" date="2015-03" db="EMBL/GenBank/DDBJ databases">
        <authorList>
            <person name="Urmite Genomes"/>
        </authorList>
    </citation>
    <scope>NUCLEOTIDE SEQUENCE [LARGE SCALE GENOMIC DNA]</scope>
    <source>
        <strain evidence="1 2">CSUR P1491</strain>
    </source>
</reference>
<dbReference type="EMBL" id="CTEE01000001">
    <property type="protein sequence ID" value="CQD11955.1"/>
    <property type="molecule type" value="Genomic_DNA"/>
</dbReference>
<dbReference type="STRING" id="141349.BN1232_02256"/>
<evidence type="ECO:0000313" key="2">
    <source>
        <dbReference type="Proteomes" id="UP000199251"/>
    </source>
</evidence>
<organism evidence="1 2">
    <name type="scientific">Mycobacterium lentiflavum</name>
    <dbReference type="NCBI Taxonomy" id="141349"/>
    <lineage>
        <taxon>Bacteria</taxon>
        <taxon>Bacillati</taxon>
        <taxon>Actinomycetota</taxon>
        <taxon>Actinomycetes</taxon>
        <taxon>Mycobacteriales</taxon>
        <taxon>Mycobacteriaceae</taxon>
        <taxon>Mycobacterium</taxon>
        <taxon>Mycobacterium simiae complex</taxon>
    </lineage>
</organism>
<gene>
    <name evidence="1" type="ORF">BN1232_02256</name>
</gene>
<name>A0A0E4CMU3_MYCLN</name>
<evidence type="ECO:0000313" key="1">
    <source>
        <dbReference type="EMBL" id="CQD11955.1"/>
    </source>
</evidence>
<evidence type="ECO:0008006" key="3">
    <source>
        <dbReference type="Google" id="ProtNLM"/>
    </source>
</evidence>
<dbReference type="AlphaFoldDB" id="A0A0E4CMU3"/>
<proteinExistence type="predicted"/>
<dbReference type="Proteomes" id="UP000199251">
    <property type="component" value="Unassembled WGS sequence"/>
</dbReference>
<accession>A0A0E4CMU3</accession>
<sequence>MFVLPDVTDPGDPRIDALYGAHEALVESHGGLSLASMVTPGETPIAAARMAIAHLAACGFNPERTYPDLVTRADIADRLEKRRQTVDNWVRGERKRDFPSPIHFVGGGVWLWRDVRDWVERAQVRDLPDDDGIGYPSLADHTVIDSELLRTGGFWSPVVPFVVPDAVRTLAALQLDRSKQRPRLFAHPRDYALAE</sequence>